<dbReference type="RefSeq" id="WP_004092244.1">
    <property type="nucleotide sequence ID" value="NZ_AFGF01000016.1"/>
</dbReference>
<name>F7NED3_9FIRM</name>
<reference evidence="1 2" key="1">
    <citation type="journal article" date="2011" name="EMBO J.">
        <title>Structural diversity of bacterial flagellar motors.</title>
        <authorList>
            <person name="Chen S."/>
            <person name="Beeby M."/>
            <person name="Murphy G.E."/>
            <person name="Leadbetter J.R."/>
            <person name="Hendrixson D.R."/>
            <person name="Briegel A."/>
            <person name="Li Z."/>
            <person name="Shi J."/>
            <person name="Tocheva E.I."/>
            <person name="Muller A."/>
            <person name="Dobro M.J."/>
            <person name="Jensen G.J."/>
        </authorList>
    </citation>
    <scope>NUCLEOTIDE SEQUENCE [LARGE SCALE GENOMIC DNA]</scope>
    <source>
        <strain evidence="1 2">DSM 6540</strain>
    </source>
</reference>
<keyword evidence="2" id="KW-1185">Reference proteome</keyword>
<gene>
    <name evidence="1" type="ORF">ALO_01979</name>
</gene>
<dbReference type="Pfam" id="PF09719">
    <property type="entry name" value="C_GCAxxG_C_C"/>
    <property type="match status" value="1"/>
</dbReference>
<dbReference type="AlphaFoldDB" id="F7NED3"/>
<dbReference type="eggNOG" id="ENOG5032ZHX">
    <property type="taxonomic scope" value="Bacteria"/>
</dbReference>
<proteinExistence type="predicted"/>
<dbReference type="OrthoDB" id="163426at2"/>
<dbReference type="EMBL" id="AFGF01000016">
    <property type="protein sequence ID" value="EGO65645.1"/>
    <property type="molecule type" value="Genomic_DNA"/>
</dbReference>
<evidence type="ECO:0000313" key="1">
    <source>
        <dbReference type="EMBL" id="EGO65645.1"/>
    </source>
</evidence>
<dbReference type="InterPro" id="IPR010181">
    <property type="entry name" value="CGCAxxGCC_motif"/>
</dbReference>
<protein>
    <recommendedName>
        <fullName evidence="3">C_GCAxxG_C_C family protein</fullName>
    </recommendedName>
</protein>
<dbReference type="NCBIfam" id="NF045669">
    <property type="entry name" value="DVU1555_fam_CGA"/>
    <property type="match status" value="1"/>
</dbReference>
<dbReference type="STRING" id="1009370.ALO_01979"/>
<comment type="caution">
    <text evidence="1">The sequence shown here is derived from an EMBL/GenBank/DDBJ whole genome shotgun (WGS) entry which is preliminary data.</text>
</comment>
<evidence type="ECO:0008006" key="3">
    <source>
        <dbReference type="Google" id="ProtNLM"/>
    </source>
</evidence>
<evidence type="ECO:0000313" key="2">
    <source>
        <dbReference type="Proteomes" id="UP000003240"/>
    </source>
</evidence>
<accession>F7NED3</accession>
<dbReference type="Proteomes" id="UP000003240">
    <property type="component" value="Unassembled WGS sequence"/>
</dbReference>
<organism evidence="1 2">
    <name type="scientific">Acetonema longum DSM 6540</name>
    <dbReference type="NCBI Taxonomy" id="1009370"/>
    <lineage>
        <taxon>Bacteria</taxon>
        <taxon>Bacillati</taxon>
        <taxon>Bacillota</taxon>
        <taxon>Negativicutes</taxon>
        <taxon>Acetonemataceae</taxon>
        <taxon>Acetonema</taxon>
    </lineage>
</organism>
<sequence>MSDEMARMTQLHLQGFHCSQILLILGLERQGGSNPGLIRAMNGLAGGLGFTGKNCGALTGAVCLLGLYAGRGKLEEKEDRMLNVMIEELAIWFEEKFGKEYGGIDCRTILNDDPWNRMTRCPAMVSETYFKAMELLEYNGFVAKTDTGEAMI</sequence>